<keyword evidence="1" id="KW-0732">Signal</keyword>
<gene>
    <name evidence="2" type="ORF">EYF80_033920</name>
</gene>
<proteinExistence type="predicted"/>
<comment type="caution">
    <text evidence="2">The sequence shown here is derived from an EMBL/GenBank/DDBJ whole genome shotgun (WGS) entry which is preliminary data.</text>
</comment>
<evidence type="ECO:0000313" key="2">
    <source>
        <dbReference type="EMBL" id="TNN55842.1"/>
    </source>
</evidence>
<sequence>MKTCGELRGKCLWMNVFLFLAPGIKAEECEGLKGSEEEEAASGFLLWKQRSLQALTKLRYLRAAGAHRLREKLRLLHKVEKCFIPTREPTVRLSAFTVKDGI</sequence>
<dbReference type="EMBL" id="SRLO01000444">
    <property type="protein sequence ID" value="TNN55842.1"/>
    <property type="molecule type" value="Genomic_DNA"/>
</dbReference>
<dbReference type="AlphaFoldDB" id="A0A4Z2GSY7"/>
<evidence type="ECO:0000313" key="3">
    <source>
        <dbReference type="Proteomes" id="UP000314294"/>
    </source>
</evidence>
<feature type="chain" id="PRO_5021497473" evidence="1">
    <location>
        <begin position="27"/>
        <end position="102"/>
    </location>
</feature>
<dbReference type="Proteomes" id="UP000314294">
    <property type="component" value="Unassembled WGS sequence"/>
</dbReference>
<keyword evidence="3" id="KW-1185">Reference proteome</keyword>
<name>A0A4Z2GSY7_9TELE</name>
<organism evidence="2 3">
    <name type="scientific">Liparis tanakae</name>
    <name type="common">Tanaka's snailfish</name>
    <dbReference type="NCBI Taxonomy" id="230148"/>
    <lineage>
        <taxon>Eukaryota</taxon>
        <taxon>Metazoa</taxon>
        <taxon>Chordata</taxon>
        <taxon>Craniata</taxon>
        <taxon>Vertebrata</taxon>
        <taxon>Euteleostomi</taxon>
        <taxon>Actinopterygii</taxon>
        <taxon>Neopterygii</taxon>
        <taxon>Teleostei</taxon>
        <taxon>Neoteleostei</taxon>
        <taxon>Acanthomorphata</taxon>
        <taxon>Eupercaria</taxon>
        <taxon>Perciformes</taxon>
        <taxon>Cottioidei</taxon>
        <taxon>Cottales</taxon>
        <taxon>Liparidae</taxon>
        <taxon>Liparis</taxon>
    </lineage>
</organism>
<feature type="signal peptide" evidence="1">
    <location>
        <begin position="1"/>
        <end position="26"/>
    </location>
</feature>
<reference evidence="2 3" key="1">
    <citation type="submission" date="2019-03" db="EMBL/GenBank/DDBJ databases">
        <title>First draft genome of Liparis tanakae, snailfish: a comprehensive survey of snailfish specific genes.</title>
        <authorList>
            <person name="Kim W."/>
            <person name="Song I."/>
            <person name="Jeong J.-H."/>
            <person name="Kim D."/>
            <person name="Kim S."/>
            <person name="Ryu S."/>
            <person name="Song J.Y."/>
            <person name="Lee S.K."/>
        </authorList>
    </citation>
    <scope>NUCLEOTIDE SEQUENCE [LARGE SCALE GENOMIC DNA]</scope>
    <source>
        <tissue evidence="2">Muscle</tissue>
    </source>
</reference>
<evidence type="ECO:0000256" key="1">
    <source>
        <dbReference type="SAM" id="SignalP"/>
    </source>
</evidence>
<accession>A0A4Z2GSY7</accession>
<protein>
    <submittedName>
        <fullName evidence="2">Uncharacterized protein</fullName>
    </submittedName>
</protein>